<dbReference type="KEGG" id="pacr:FXN63_22565"/>
<evidence type="ECO:0000259" key="1">
    <source>
        <dbReference type="Pfam" id="PF00551"/>
    </source>
</evidence>
<dbReference type="OrthoDB" id="9802815at2"/>
<proteinExistence type="predicted"/>
<gene>
    <name evidence="2" type="ORF">FXN63_22565</name>
</gene>
<dbReference type="Pfam" id="PF00551">
    <property type="entry name" value="Formyl_trans_N"/>
    <property type="match status" value="1"/>
</dbReference>
<dbReference type="RefSeq" id="WP_148817754.1">
    <property type="nucleotide sequence ID" value="NZ_CP043046.1"/>
</dbReference>
<evidence type="ECO:0000313" key="3">
    <source>
        <dbReference type="Proteomes" id="UP000325161"/>
    </source>
</evidence>
<dbReference type="SUPFAM" id="SSF53328">
    <property type="entry name" value="Formyltransferase"/>
    <property type="match status" value="1"/>
</dbReference>
<sequence length="268" mass="29721">MKVLLCTKRDLVGNMMLNQLLPILAPVHQVDVLLANRVRPETDSVAELGWMKAFEQDLPNRLLFPLLDASPQADATQLSFRGLSARYSVPIQEHGHIASADLTRAVQEAAPDLIVSFQFGFIFKPEALDVPRLGALNLHSGALPERAGVNPTFWCMKDGDTHAACSLHWIDRGIDTGPIVTVRRMELDYNKSFFMNWLANYANGAEMIAETVMALGDGQKLPAIPQDKANTRYVPKPTSADFEAFRASGRRLIDSTDYLDLLGRYLPS</sequence>
<dbReference type="AlphaFoldDB" id="A0A5C0B1Z0"/>
<accession>A0A5C0B1Z0</accession>
<dbReference type="Gene3D" id="3.40.50.12230">
    <property type="match status" value="1"/>
</dbReference>
<dbReference type="InterPro" id="IPR002376">
    <property type="entry name" value="Formyl_transf_N"/>
</dbReference>
<reference evidence="2 3" key="1">
    <citation type="submission" date="2019-08" db="EMBL/GenBank/DDBJ databases">
        <title>Amphibian skin-associated Pigmentiphaga: genome sequence and occurrence across geography and hosts.</title>
        <authorList>
            <person name="Bletz M.C."/>
            <person name="Bunk B."/>
            <person name="Sproeer C."/>
            <person name="Biwer P."/>
            <person name="Reiter S."/>
            <person name="Rabemananjara F.C.E."/>
            <person name="Schulz S."/>
            <person name="Overmann J."/>
            <person name="Vences M."/>
        </authorList>
    </citation>
    <scope>NUCLEOTIDE SEQUENCE [LARGE SCALE GENOMIC DNA]</scope>
    <source>
        <strain evidence="2 3">Mada1488</strain>
    </source>
</reference>
<name>A0A5C0B1Z0_9BURK</name>
<dbReference type="InterPro" id="IPR036477">
    <property type="entry name" value="Formyl_transf_N_sf"/>
</dbReference>
<dbReference type="Proteomes" id="UP000325161">
    <property type="component" value="Chromosome"/>
</dbReference>
<feature type="domain" description="Formyl transferase N-terminal" evidence="1">
    <location>
        <begin position="99"/>
        <end position="189"/>
    </location>
</feature>
<dbReference type="PANTHER" id="PTHR11138:SF5">
    <property type="entry name" value="METHIONYL-TRNA FORMYLTRANSFERASE, MITOCHONDRIAL"/>
    <property type="match status" value="1"/>
</dbReference>
<dbReference type="GO" id="GO:0004479">
    <property type="term" value="F:methionyl-tRNA formyltransferase activity"/>
    <property type="evidence" value="ECO:0007669"/>
    <property type="project" value="TreeGrafter"/>
</dbReference>
<keyword evidence="3" id="KW-1185">Reference proteome</keyword>
<organism evidence="2 3">
    <name type="scientific">Pigmentiphaga aceris</name>
    <dbReference type="NCBI Taxonomy" id="1940612"/>
    <lineage>
        <taxon>Bacteria</taxon>
        <taxon>Pseudomonadati</taxon>
        <taxon>Pseudomonadota</taxon>
        <taxon>Betaproteobacteria</taxon>
        <taxon>Burkholderiales</taxon>
        <taxon>Alcaligenaceae</taxon>
        <taxon>Pigmentiphaga</taxon>
    </lineage>
</organism>
<dbReference type="PANTHER" id="PTHR11138">
    <property type="entry name" value="METHIONYL-TRNA FORMYLTRANSFERASE"/>
    <property type="match status" value="1"/>
</dbReference>
<protein>
    <recommendedName>
        <fullName evidence="1">Formyl transferase N-terminal domain-containing protein</fullName>
    </recommendedName>
</protein>
<dbReference type="EMBL" id="CP043046">
    <property type="protein sequence ID" value="QEI08305.1"/>
    <property type="molecule type" value="Genomic_DNA"/>
</dbReference>
<evidence type="ECO:0000313" key="2">
    <source>
        <dbReference type="EMBL" id="QEI08305.1"/>
    </source>
</evidence>
<dbReference type="GO" id="GO:0005829">
    <property type="term" value="C:cytosol"/>
    <property type="evidence" value="ECO:0007669"/>
    <property type="project" value="TreeGrafter"/>
</dbReference>